<dbReference type="AlphaFoldDB" id="A0A7K3QZV6"/>
<accession>A0A7K3QZV6</accession>
<reference evidence="2 3" key="1">
    <citation type="submission" date="2020-01" db="EMBL/GenBank/DDBJ databases">
        <title>Insect and environment-associated Actinomycetes.</title>
        <authorList>
            <person name="Currrie C."/>
            <person name="Chevrette M."/>
            <person name="Carlson C."/>
            <person name="Stubbendieck R."/>
            <person name="Wendt-Pienkowski E."/>
        </authorList>
    </citation>
    <scope>NUCLEOTIDE SEQUENCE [LARGE SCALE GENOMIC DNA]</scope>
    <source>
        <strain evidence="2 3">SID7754</strain>
    </source>
</reference>
<dbReference type="PROSITE" id="PS50088">
    <property type="entry name" value="ANK_REPEAT"/>
    <property type="match status" value="1"/>
</dbReference>
<proteinExistence type="predicted"/>
<feature type="repeat" description="ANK" evidence="1">
    <location>
        <begin position="13"/>
        <end position="41"/>
    </location>
</feature>
<evidence type="ECO:0000256" key="1">
    <source>
        <dbReference type="PROSITE-ProRule" id="PRU00023"/>
    </source>
</evidence>
<keyword evidence="1" id="KW-0040">ANK repeat</keyword>
<dbReference type="SUPFAM" id="SSF48403">
    <property type="entry name" value="Ankyrin repeat"/>
    <property type="match status" value="1"/>
</dbReference>
<comment type="caution">
    <text evidence="2">The sequence shown here is derived from an EMBL/GenBank/DDBJ whole genome shotgun (WGS) entry which is preliminary data.</text>
</comment>
<dbReference type="InterPro" id="IPR002110">
    <property type="entry name" value="Ankyrin_rpt"/>
</dbReference>
<dbReference type="InterPro" id="IPR036770">
    <property type="entry name" value="Ankyrin_rpt-contain_sf"/>
</dbReference>
<evidence type="ECO:0000313" key="2">
    <source>
        <dbReference type="EMBL" id="NEB95321.1"/>
    </source>
</evidence>
<name>A0A7K3QZV6_9ACTN</name>
<sequence length="113" mass="12097">MADLGSAWAVTESPWTPAHQAIEDGDIDTFARLLDSGADPNEKCCGVTLLIHAIDYEADTAIQSSSDMSVAFTAVVLAYGASPHIPNEMGVPPGEFAQDYGHMLAKRLIERFS</sequence>
<organism evidence="2 3">
    <name type="scientific">Streptomyces bauhiniae</name>
    <dbReference type="NCBI Taxonomy" id="2340725"/>
    <lineage>
        <taxon>Bacteria</taxon>
        <taxon>Bacillati</taxon>
        <taxon>Actinomycetota</taxon>
        <taxon>Actinomycetes</taxon>
        <taxon>Kitasatosporales</taxon>
        <taxon>Streptomycetaceae</taxon>
        <taxon>Streptomyces</taxon>
    </lineage>
</organism>
<gene>
    <name evidence="2" type="ORF">G3I21_27195</name>
</gene>
<dbReference type="Gene3D" id="1.25.40.20">
    <property type="entry name" value="Ankyrin repeat-containing domain"/>
    <property type="match status" value="1"/>
</dbReference>
<dbReference type="Proteomes" id="UP000470520">
    <property type="component" value="Unassembled WGS sequence"/>
</dbReference>
<protein>
    <submittedName>
        <fullName evidence="2">Ankyrin repeat domain-containing protein</fullName>
    </submittedName>
</protein>
<dbReference type="PROSITE" id="PS50297">
    <property type="entry name" value="ANK_REP_REGION"/>
    <property type="match status" value="1"/>
</dbReference>
<dbReference type="RefSeq" id="WP_164193922.1">
    <property type="nucleotide sequence ID" value="NZ_JAAGMR010000314.1"/>
</dbReference>
<dbReference type="EMBL" id="JAAGMR010000314">
    <property type="protein sequence ID" value="NEB95321.1"/>
    <property type="molecule type" value="Genomic_DNA"/>
</dbReference>
<evidence type="ECO:0000313" key="3">
    <source>
        <dbReference type="Proteomes" id="UP000470520"/>
    </source>
</evidence>
<dbReference type="Pfam" id="PF13637">
    <property type="entry name" value="Ank_4"/>
    <property type="match status" value="1"/>
</dbReference>